<reference evidence="6 7" key="1">
    <citation type="journal article" date="2010" name="Cell Res.">
        <title>Complete genome sequence of the rifamycin SV-producing Amycolatopsis mediterranei U32 revealed its genetic characteristics in phylogeny and metabolism.</title>
        <authorList>
            <person name="Zhao W."/>
            <person name="Zhong Y."/>
            <person name="Yuan H."/>
            <person name="Wang J."/>
            <person name="Zheng H."/>
            <person name="Wang Y."/>
            <person name="Cen X."/>
            <person name="Xu F."/>
            <person name="Bai J."/>
            <person name="Han X."/>
            <person name="Lu G."/>
            <person name="Zhu Y."/>
            <person name="Shao Z."/>
            <person name="Yan H."/>
            <person name="Li C."/>
            <person name="Peng N."/>
            <person name="Zhang Z."/>
            <person name="Zhang Y."/>
            <person name="Lin W."/>
            <person name="Fan Y."/>
            <person name="Qin Z."/>
            <person name="Hu Y."/>
            <person name="Zhu B."/>
            <person name="Wang S."/>
            <person name="Ding X."/>
            <person name="Zhao G.P."/>
        </authorList>
    </citation>
    <scope>NUCLEOTIDE SEQUENCE [LARGE SCALE GENOMIC DNA]</scope>
    <source>
        <strain evidence="7">U-32</strain>
    </source>
</reference>
<comment type="similarity">
    <text evidence="1">Belongs to the bacterial ribosomal protein bL32 family.</text>
</comment>
<keyword evidence="3" id="KW-0687">Ribonucleoprotein</keyword>
<dbReference type="NCBIfam" id="TIGR01031">
    <property type="entry name" value="rpmF_bact"/>
    <property type="match status" value="1"/>
</dbReference>
<name>A0A0H3D814_AMYMU</name>
<evidence type="ECO:0000313" key="7">
    <source>
        <dbReference type="Proteomes" id="UP000000328"/>
    </source>
</evidence>
<dbReference type="EMBL" id="CP002000">
    <property type="protein sequence ID" value="ADJ46771.1"/>
    <property type="molecule type" value="Genomic_DNA"/>
</dbReference>
<dbReference type="InterPro" id="IPR011332">
    <property type="entry name" value="Ribosomal_zn-bd"/>
</dbReference>
<feature type="region of interest" description="Disordered" evidence="5">
    <location>
        <begin position="1"/>
        <end position="22"/>
    </location>
</feature>
<evidence type="ECO:0000256" key="2">
    <source>
        <dbReference type="ARBA" id="ARBA00022980"/>
    </source>
</evidence>
<dbReference type="Proteomes" id="UP000000328">
    <property type="component" value="Chromosome"/>
</dbReference>
<gene>
    <name evidence="6" type="primary">rpmF</name>
    <name evidence="6" type="ordered locus">AMED_5006</name>
</gene>
<keyword evidence="2 6" id="KW-0689">Ribosomal protein</keyword>
<dbReference type="RefSeq" id="WP_013226833.1">
    <property type="nucleotide sequence ID" value="NC_014318.1"/>
</dbReference>
<dbReference type="GO" id="GO:0003735">
    <property type="term" value="F:structural constituent of ribosome"/>
    <property type="evidence" value="ECO:0007669"/>
    <property type="project" value="InterPro"/>
</dbReference>
<dbReference type="GO" id="GO:0015934">
    <property type="term" value="C:large ribosomal subunit"/>
    <property type="evidence" value="ECO:0007669"/>
    <property type="project" value="InterPro"/>
</dbReference>
<evidence type="ECO:0000256" key="1">
    <source>
        <dbReference type="ARBA" id="ARBA00008560"/>
    </source>
</evidence>
<dbReference type="SUPFAM" id="SSF57829">
    <property type="entry name" value="Zn-binding ribosomal proteins"/>
    <property type="match status" value="1"/>
</dbReference>
<dbReference type="HOGENOM" id="CLU_203263_0_0_11"/>
<organism evidence="6 7">
    <name type="scientific">Amycolatopsis mediterranei (strain U-32)</name>
    <dbReference type="NCBI Taxonomy" id="749927"/>
    <lineage>
        <taxon>Bacteria</taxon>
        <taxon>Bacillati</taxon>
        <taxon>Actinomycetota</taxon>
        <taxon>Actinomycetes</taxon>
        <taxon>Pseudonocardiales</taxon>
        <taxon>Pseudonocardiaceae</taxon>
        <taxon>Amycolatopsis</taxon>
    </lineage>
</organism>
<evidence type="ECO:0000256" key="5">
    <source>
        <dbReference type="SAM" id="MobiDB-lite"/>
    </source>
</evidence>
<sequence length="45" mass="5033">MAVAKLKLSRSTTRSRRSRRKAAVPDLVPIKVDGEVRLVKHVHLG</sequence>
<dbReference type="PATRIC" id="fig|749927.5.peg.5179"/>
<evidence type="ECO:0000313" key="6">
    <source>
        <dbReference type="EMBL" id="ADJ46771.1"/>
    </source>
</evidence>
<dbReference type="InterPro" id="IPR002677">
    <property type="entry name" value="Ribosomal_bL32"/>
</dbReference>
<protein>
    <recommendedName>
        <fullName evidence="4">Large ribosomal subunit protein bL32</fullName>
    </recommendedName>
</protein>
<dbReference type="GO" id="GO:0006412">
    <property type="term" value="P:translation"/>
    <property type="evidence" value="ECO:0007669"/>
    <property type="project" value="InterPro"/>
</dbReference>
<evidence type="ECO:0000256" key="3">
    <source>
        <dbReference type="ARBA" id="ARBA00023274"/>
    </source>
</evidence>
<accession>A0A0H3D814</accession>
<proteinExistence type="inferred from homology"/>
<dbReference type="AlphaFoldDB" id="A0A0H3D814"/>
<dbReference type="Pfam" id="PF01783">
    <property type="entry name" value="Ribosomal_L32p"/>
    <property type="match status" value="1"/>
</dbReference>
<feature type="compositionally biased region" description="Basic residues" evidence="5">
    <location>
        <begin position="13"/>
        <end position="22"/>
    </location>
</feature>
<dbReference type="GeneID" id="92872718"/>
<dbReference type="KEGG" id="amd:AMED_5006"/>
<evidence type="ECO:0000256" key="4">
    <source>
        <dbReference type="ARBA" id="ARBA00035178"/>
    </source>
</evidence>